<dbReference type="PANTHER" id="PTHR23236">
    <property type="entry name" value="EUKARYOTIC TRANSLATION INITIATION FACTOR 4B/4H"/>
    <property type="match status" value="1"/>
</dbReference>
<proteinExistence type="predicted"/>
<feature type="compositionally biased region" description="Low complexity" evidence="3">
    <location>
        <begin position="60"/>
        <end position="72"/>
    </location>
</feature>
<feature type="compositionally biased region" description="Acidic residues" evidence="3">
    <location>
        <begin position="324"/>
        <end position="333"/>
    </location>
</feature>
<evidence type="ECO:0000313" key="5">
    <source>
        <dbReference type="EMBL" id="CCC89805.1"/>
    </source>
</evidence>
<feature type="region of interest" description="Disordered" evidence="3">
    <location>
        <begin position="295"/>
        <end position="368"/>
    </location>
</feature>
<protein>
    <submittedName>
        <fullName evidence="5">Putative RNA-binding protein</fullName>
    </submittedName>
</protein>
<dbReference type="InterPro" id="IPR035979">
    <property type="entry name" value="RBD_domain_sf"/>
</dbReference>
<evidence type="ECO:0000256" key="1">
    <source>
        <dbReference type="ARBA" id="ARBA00022884"/>
    </source>
</evidence>
<dbReference type="GO" id="GO:0008143">
    <property type="term" value="F:poly(A) binding"/>
    <property type="evidence" value="ECO:0007669"/>
    <property type="project" value="TreeGrafter"/>
</dbReference>
<sequence length="607" mass="64746">MRGRGMNRASSGGRGTSGRAAASPRDIGSANNRAESRPTPGNRPNGKQLSSSSRGRIADSVNSSSAETASSAGPPTGRSRHVVTTLTQSGTELPKKLNTKVFIDGLPYENNGKSGSPSVEEELMQFVVAWKVGKPLRLIKKDGQGFGFLVFQSPHSVDVAVRVLNGRKFLGRALRVEVPKPRDMGDAAGINGGGDLGKGNYARQVLLSDLAKVSQPEIIREILRDVAPQLEKRLESIKMTSKNRKAFLTFVSPEDVESAVLFLNGLSMFGRRVSAAPAAAPGSLPYSKVPMRGVAHGGDDATAESGKGLNATHSARMSDHPGQGEEEEEEEDLVVPLGVDIPPGNRPAKNTGKKGAASPSAAKATSLPSNVTGVTEKYNLLDDGPAEVFVGNLGEDVTEGQLRAHFSSCGKINSCKIIVDRNTMLPTGIATIVFALPAYAAYAKEHMHGSRLRGHIIRVDRGDEASAPLASELSPCDDDDTVDEDAYMKHIGITNKSEYFKGTSFEEKPINGRKRTREGVAAVGKPKGSGKKNKGEGLQGDFAKESGKRVQISGDDSDDDDEEHFYDVDEGDKPLVRPSGGRRGVKERAKSFPNPARRVPRGKKHIQ</sequence>
<name>G0UKA0_TRYCI</name>
<dbReference type="EMBL" id="HE575316">
    <property type="protein sequence ID" value="CCC89805.1"/>
    <property type="molecule type" value="Genomic_DNA"/>
</dbReference>
<dbReference type="VEuPathDB" id="TriTrypDB:TcIL3000_3_2370"/>
<feature type="compositionally biased region" description="Low complexity" evidence="3">
    <location>
        <begin position="353"/>
        <end position="368"/>
    </location>
</feature>
<dbReference type="Gene3D" id="3.30.70.330">
    <property type="match status" value="2"/>
</dbReference>
<dbReference type="Pfam" id="PF00076">
    <property type="entry name" value="RRM_1"/>
    <property type="match status" value="1"/>
</dbReference>
<evidence type="ECO:0000259" key="4">
    <source>
        <dbReference type="PROSITE" id="PS50102"/>
    </source>
</evidence>
<feature type="compositionally biased region" description="Basic and acidic residues" evidence="3">
    <location>
        <begin position="565"/>
        <end position="575"/>
    </location>
</feature>
<feature type="compositionally biased region" description="Polar residues" evidence="3">
    <location>
        <begin position="45"/>
        <end position="54"/>
    </location>
</feature>
<dbReference type="SMART" id="SM00360">
    <property type="entry name" value="RRM"/>
    <property type="match status" value="3"/>
</dbReference>
<evidence type="ECO:0000256" key="2">
    <source>
        <dbReference type="PROSITE-ProRule" id="PRU00176"/>
    </source>
</evidence>
<organism evidence="5">
    <name type="scientific">Trypanosoma congolense (strain IL3000)</name>
    <dbReference type="NCBI Taxonomy" id="1068625"/>
    <lineage>
        <taxon>Eukaryota</taxon>
        <taxon>Discoba</taxon>
        <taxon>Euglenozoa</taxon>
        <taxon>Kinetoplastea</taxon>
        <taxon>Metakinetoplastina</taxon>
        <taxon>Trypanosomatida</taxon>
        <taxon>Trypanosomatidae</taxon>
        <taxon>Trypanosoma</taxon>
        <taxon>Nannomonas</taxon>
    </lineage>
</organism>
<feature type="domain" description="RRM" evidence="4">
    <location>
        <begin position="99"/>
        <end position="181"/>
    </location>
</feature>
<dbReference type="SUPFAM" id="SSF54928">
    <property type="entry name" value="RNA-binding domain, RBD"/>
    <property type="match status" value="3"/>
</dbReference>
<feature type="domain" description="RRM" evidence="4">
    <location>
        <begin position="386"/>
        <end position="464"/>
    </location>
</feature>
<dbReference type="AlphaFoldDB" id="G0UKA0"/>
<feature type="compositionally biased region" description="Basic residues" evidence="3">
    <location>
        <begin position="598"/>
        <end position="607"/>
    </location>
</feature>
<dbReference type="PANTHER" id="PTHR23236:SF92">
    <property type="entry name" value="POLYADENYLATE-BINDING PROTEIN 1"/>
    <property type="match status" value="1"/>
</dbReference>
<feature type="region of interest" description="Disordered" evidence="3">
    <location>
        <begin position="1"/>
        <end position="81"/>
    </location>
</feature>
<gene>
    <name evidence="5" type="ORF">TCIL3000_3_2370</name>
</gene>
<dbReference type="PROSITE" id="PS50102">
    <property type="entry name" value="RRM"/>
    <property type="match status" value="2"/>
</dbReference>
<feature type="region of interest" description="Disordered" evidence="3">
    <location>
        <begin position="506"/>
        <end position="607"/>
    </location>
</feature>
<dbReference type="CDD" id="cd00590">
    <property type="entry name" value="RRM_SF"/>
    <property type="match status" value="3"/>
</dbReference>
<feature type="compositionally biased region" description="Acidic residues" evidence="3">
    <location>
        <begin position="555"/>
        <end position="564"/>
    </location>
</feature>
<keyword evidence="1 2" id="KW-0694">RNA-binding</keyword>
<reference evidence="5" key="1">
    <citation type="journal article" date="2012" name="Proc. Natl. Acad. Sci. U.S.A.">
        <title>Antigenic diversity is generated by distinct evolutionary mechanisms in African trypanosome species.</title>
        <authorList>
            <person name="Jackson A.P."/>
            <person name="Berry A."/>
            <person name="Aslett M."/>
            <person name="Allison H.C."/>
            <person name="Burton P."/>
            <person name="Vavrova-Anderson J."/>
            <person name="Brown R."/>
            <person name="Browne H."/>
            <person name="Corton N."/>
            <person name="Hauser H."/>
            <person name="Gamble J."/>
            <person name="Gilderthorp R."/>
            <person name="Marcello L."/>
            <person name="McQuillan J."/>
            <person name="Otto T.D."/>
            <person name="Quail M.A."/>
            <person name="Sanders M.J."/>
            <person name="van Tonder A."/>
            <person name="Ginger M.L."/>
            <person name="Field M.C."/>
            <person name="Barry J.D."/>
            <person name="Hertz-Fowler C."/>
            <person name="Berriman M."/>
        </authorList>
    </citation>
    <scope>NUCLEOTIDE SEQUENCE</scope>
    <source>
        <strain evidence="5">IL3000</strain>
    </source>
</reference>
<accession>G0UKA0</accession>
<dbReference type="InterPro" id="IPR000504">
    <property type="entry name" value="RRM_dom"/>
</dbReference>
<dbReference type="InterPro" id="IPR012677">
    <property type="entry name" value="Nucleotide-bd_a/b_plait_sf"/>
</dbReference>
<evidence type="ECO:0000256" key="3">
    <source>
        <dbReference type="SAM" id="MobiDB-lite"/>
    </source>
</evidence>